<reference evidence="6 7" key="1">
    <citation type="submission" date="2023-11" db="EMBL/GenBank/DDBJ databases">
        <authorList>
            <person name="Val-Calvo J."/>
            <person name="Scortti M."/>
            <person name="Vazquez-Boland J."/>
        </authorList>
    </citation>
    <scope>NUCLEOTIDE SEQUENCE [LARGE SCALE GENOMIC DNA]</scope>
    <source>
        <strain evidence="6 7">PAM 2766</strain>
    </source>
</reference>
<evidence type="ECO:0000256" key="1">
    <source>
        <dbReference type="ARBA" id="ARBA00001911"/>
    </source>
</evidence>
<dbReference type="PANTHER" id="PTHR43078">
    <property type="entry name" value="UDP-GLUCURONIC ACID DECARBOXYLASE-RELATED"/>
    <property type="match status" value="1"/>
</dbReference>
<dbReference type="Pfam" id="PF01370">
    <property type="entry name" value="Epimerase"/>
    <property type="match status" value="1"/>
</dbReference>
<keyword evidence="4 6" id="KW-0456">Lyase</keyword>
<feature type="domain" description="NAD-dependent epimerase/dehydratase" evidence="5">
    <location>
        <begin position="12"/>
        <end position="247"/>
    </location>
</feature>
<evidence type="ECO:0000313" key="6">
    <source>
        <dbReference type="EMBL" id="MFM1722452.1"/>
    </source>
</evidence>
<protein>
    <submittedName>
        <fullName evidence="6">GDP-mannose 4,6-dehydratase</fullName>
        <ecNumber evidence="6">4.2.1.47</ecNumber>
    </submittedName>
</protein>
<dbReference type="SUPFAM" id="SSF51735">
    <property type="entry name" value="NAD(P)-binding Rossmann-fold domains"/>
    <property type="match status" value="1"/>
</dbReference>
<dbReference type="GO" id="GO:0008446">
    <property type="term" value="F:GDP-mannose 4,6-dehydratase activity"/>
    <property type="evidence" value="ECO:0007669"/>
    <property type="project" value="UniProtKB-EC"/>
</dbReference>
<proteinExistence type="predicted"/>
<sequence>MSRAGGPGRRRVVVTGGAGFLGLHLCTRLSRRGDSVVCVDDFSTSAPWARSTLDALERVTVVDGSVTDPPPLPRRVDLLIHLACPASPRDYRNDPVGTLATGGLGTLEMLDRAAASGARFVLASTSEVYGDPQVHPQAESYRGNVDPVGPRSMYDEAKRFAEALASAFRRQYDTDTAIVRIFNSYGPGMRADDGRMVPAFVCAALDRRPIPVAGTGRQTRSLCFVDDTVTGILAMADSRHPGPVNIGSDHETSVLDVAAVVNRIARSDAGVRFLPAAPDDPRRRCPDVERARRLLDWAPRVTLEDGLRRTVDWFAGMARTEKVADASATTRGGTS</sequence>
<evidence type="ECO:0000259" key="5">
    <source>
        <dbReference type="Pfam" id="PF01370"/>
    </source>
</evidence>
<comment type="caution">
    <text evidence="6">The sequence shown here is derived from an EMBL/GenBank/DDBJ whole genome shotgun (WGS) entry which is preliminary data.</text>
</comment>
<evidence type="ECO:0000256" key="3">
    <source>
        <dbReference type="ARBA" id="ARBA00023027"/>
    </source>
</evidence>
<evidence type="ECO:0000256" key="2">
    <source>
        <dbReference type="ARBA" id="ARBA00022793"/>
    </source>
</evidence>
<keyword evidence="7" id="KW-1185">Reference proteome</keyword>
<evidence type="ECO:0000313" key="7">
    <source>
        <dbReference type="Proteomes" id="UP001629745"/>
    </source>
</evidence>
<dbReference type="Proteomes" id="UP001629745">
    <property type="component" value="Unassembled WGS sequence"/>
</dbReference>
<keyword evidence="3" id="KW-0520">NAD</keyword>
<dbReference type="EC" id="4.2.1.47" evidence="6"/>
<dbReference type="PANTHER" id="PTHR43078:SF6">
    <property type="entry name" value="UDP-GLUCURONIC ACID DECARBOXYLASE 1"/>
    <property type="match status" value="1"/>
</dbReference>
<dbReference type="Gene3D" id="3.40.50.720">
    <property type="entry name" value="NAD(P)-binding Rossmann-like Domain"/>
    <property type="match status" value="1"/>
</dbReference>
<dbReference type="InterPro" id="IPR001509">
    <property type="entry name" value="Epimerase_deHydtase"/>
</dbReference>
<dbReference type="EMBL" id="JBDLNV010000001">
    <property type="protein sequence ID" value="MFM1722452.1"/>
    <property type="molecule type" value="Genomic_DNA"/>
</dbReference>
<gene>
    <name evidence="6" type="ORF">ABEU20_001007</name>
</gene>
<comment type="cofactor">
    <cofactor evidence="1">
        <name>NAD(+)</name>
        <dbReference type="ChEBI" id="CHEBI:57540"/>
    </cofactor>
</comment>
<organism evidence="6 7">
    <name type="scientific">Rhodococcus parequi</name>
    <dbReference type="NCBI Taxonomy" id="3137122"/>
    <lineage>
        <taxon>Bacteria</taxon>
        <taxon>Bacillati</taxon>
        <taxon>Actinomycetota</taxon>
        <taxon>Actinomycetes</taxon>
        <taxon>Mycobacteriales</taxon>
        <taxon>Nocardiaceae</taxon>
        <taxon>Rhodococcus</taxon>
    </lineage>
</organism>
<keyword evidence="2" id="KW-0210">Decarboxylase</keyword>
<accession>A0ABW9FA90</accession>
<dbReference type="InterPro" id="IPR044516">
    <property type="entry name" value="UXS-like"/>
</dbReference>
<evidence type="ECO:0000256" key="4">
    <source>
        <dbReference type="ARBA" id="ARBA00023239"/>
    </source>
</evidence>
<dbReference type="InterPro" id="IPR036291">
    <property type="entry name" value="NAD(P)-bd_dom_sf"/>
</dbReference>
<name>A0ABW9FA90_9NOCA</name>
<dbReference type="RefSeq" id="WP_420163007.1">
    <property type="nucleotide sequence ID" value="NZ_JBDLNV010000001.1"/>
</dbReference>